<reference evidence="2" key="1">
    <citation type="submission" date="2021-03" db="EMBL/GenBank/DDBJ databases">
        <authorList>
            <person name="Bekaert M."/>
        </authorList>
    </citation>
    <scope>NUCLEOTIDE SEQUENCE</scope>
</reference>
<evidence type="ECO:0008006" key="4">
    <source>
        <dbReference type="Google" id="ProtNLM"/>
    </source>
</evidence>
<protein>
    <recommendedName>
        <fullName evidence="4">Endonuclease/exonuclease/phosphatase domain-containing protein</fullName>
    </recommendedName>
</protein>
<sequence>MSDITNALELQDMNQIPDHSVLTVSFKRESANQQDKTPQASYSDIQKLPSKPRSRSIPNEFLNDDTVRVKIEQVIQNIENKLTVKQDVDAAYGCFVELISDEVKSKIGEKSEGDNQYRKSKGKSRYKPYWNDNLKLLWDETCEHEKVWLKWKGCGTKKKRVREQFLTSRNAFDKLLREEKRSYQMRQQQELLNLSTENNTRDFGKKIGQLGIGNDRRSSIPMEVLTSEGNVCKDIKTVYDTWKSKYEHLFNVTDCKYDEDFLCTVQHQPENEITDLSGKESEILNNDISYDDVEKAVYRAKLNKAGGLDQICAEFLRNNSCIRLVMNICTAGIFHIDDPAMSASPDVIVLLLYSSSLQNTLHPGQDGSQPPAYTNQQQPYTNQPPALPPVGNNKFDIDGYTFYGHNRLTKHHKAKRGLGGVGIFVKSSIEDQYKVKILDKSVEGILWLNFKMNRKLLCMCMLFTTKVSSCSNDPEQFYADLTNQVYMYQNIGQMYIVGDFNSRCSDISDFIEGVDDVTPRDVIDYSSNANGDLLINF</sequence>
<name>A0A8S3RNE6_MYTED</name>
<feature type="region of interest" description="Disordered" evidence="1">
    <location>
        <begin position="361"/>
        <end position="383"/>
    </location>
</feature>
<evidence type="ECO:0000256" key="1">
    <source>
        <dbReference type="SAM" id="MobiDB-lite"/>
    </source>
</evidence>
<keyword evidence="3" id="KW-1185">Reference proteome</keyword>
<evidence type="ECO:0000313" key="2">
    <source>
        <dbReference type="EMBL" id="CAG2208270.1"/>
    </source>
</evidence>
<dbReference type="AlphaFoldDB" id="A0A8S3RNE6"/>
<dbReference type="EMBL" id="CAJPWZ010001104">
    <property type="protein sequence ID" value="CAG2208270.1"/>
    <property type="molecule type" value="Genomic_DNA"/>
</dbReference>
<proteinExistence type="predicted"/>
<accession>A0A8S3RNE6</accession>
<dbReference type="Proteomes" id="UP000683360">
    <property type="component" value="Unassembled WGS sequence"/>
</dbReference>
<gene>
    <name evidence="2" type="ORF">MEDL_22488</name>
</gene>
<organism evidence="2 3">
    <name type="scientific">Mytilus edulis</name>
    <name type="common">Blue mussel</name>
    <dbReference type="NCBI Taxonomy" id="6550"/>
    <lineage>
        <taxon>Eukaryota</taxon>
        <taxon>Metazoa</taxon>
        <taxon>Spiralia</taxon>
        <taxon>Lophotrochozoa</taxon>
        <taxon>Mollusca</taxon>
        <taxon>Bivalvia</taxon>
        <taxon>Autobranchia</taxon>
        <taxon>Pteriomorphia</taxon>
        <taxon>Mytilida</taxon>
        <taxon>Mytiloidea</taxon>
        <taxon>Mytilidae</taxon>
        <taxon>Mytilinae</taxon>
        <taxon>Mytilus</taxon>
    </lineage>
</organism>
<comment type="caution">
    <text evidence="2">The sequence shown here is derived from an EMBL/GenBank/DDBJ whole genome shotgun (WGS) entry which is preliminary data.</text>
</comment>
<feature type="region of interest" description="Disordered" evidence="1">
    <location>
        <begin position="28"/>
        <end position="59"/>
    </location>
</feature>
<evidence type="ECO:0000313" key="3">
    <source>
        <dbReference type="Proteomes" id="UP000683360"/>
    </source>
</evidence>
<dbReference type="InterPro" id="IPR036691">
    <property type="entry name" value="Endo/exonu/phosph_ase_sf"/>
</dbReference>
<dbReference type="Gene3D" id="3.60.10.10">
    <property type="entry name" value="Endonuclease/exonuclease/phosphatase"/>
    <property type="match status" value="1"/>
</dbReference>
<feature type="compositionally biased region" description="Polar residues" evidence="1">
    <location>
        <begin position="31"/>
        <end position="44"/>
    </location>
</feature>
<feature type="compositionally biased region" description="Low complexity" evidence="1">
    <location>
        <begin position="372"/>
        <end position="383"/>
    </location>
</feature>